<name>A0A5C7EI83_9PROT</name>
<dbReference type="OrthoDB" id="9759959at2"/>
<dbReference type="Pfam" id="PF22422">
    <property type="entry name" value="MGH1-like_GH"/>
    <property type="match status" value="1"/>
</dbReference>
<gene>
    <name evidence="3" type="ORF">FR698_08300</name>
</gene>
<dbReference type="Proteomes" id="UP000321201">
    <property type="component" value="Unassembled WGS sequence"/>
</dbReference>
<evidence type="ECO:0000313" key="3">
    <source>
        <dbReference type="EMBL" id="TXF12000.1"/>
    </source>
</evidence>
<evidence type="ECO:0000313" key="4">
    <source>
        <dbReference type="Proteomes" id="UP000321201"/>
    </source>
</evidence>
<proteinExistence type="predicted"/>
<dbReference type="Gene3D" id="1.50.10.10">
    <property type="match status" value="1"/>
</dbReference>
<keyword evidence="4" id="KW-1185">Reference proteome</keyword>
<dbReference type="InterPro" id="IPR032856">
    <property type="entry name" value="GDE_N_bis"/>
</dbReference>
<dbReference type="InterPro" id="IPR008928">
    <property type="entry name" value="6-hairpin_glycosidase_sf"/>
</dbReference>
<feature type="domain" description="Mannosylglycerate hydrolase MGH1-like glycoside hydrolase" evidence="2">
    <location>
        <begin position="313"/>
        <end position="618"/>
    </location>
</feature>
<dbReference type="Pfam" id="PF14742">
    <property type="entry name" value="GDE_N_bis"/>
    <property type="match status" value="1"/>
</dbReference>
<dbReference type="InterPro" id="IPR054491">
    <property type="entry name" value="MGH1-like_GH"/>
</dbReference>
<accession>A0A5C7EI83</accession>
<dbReference type="InParanoid" id="A0A5C7EI83"/>
<organism evidence="3 4">
    <name type="scientific">Pelomicrobium methylotrophicum</name>
    <dbReference type="NCBI Taxonomy" id="2602750"/>
    <lineage>
        <taxon>Bacteria</taxon>
        <taxon>Pseudomonadati</taxon>
        <taxon>Pseudomonadota</taxon>
        <taxon>Hydrogenophilia</taxon>
        <taxon>Hydrogenophilia incertae sedis</taxon>
        <taxon>Pelomicrobium</taxon>
    </lineage>
</organism>
<protein>
    <submittedName>
        <fullName evidence="3">Amylo-alpha-1,6-glucosidase</fullName>
    </submittedName>
</protein>
<dbReference type="AlphaFoldDB" id="A0A5C7EI83"/>
<sequence>MTVSVAQSQPLAQGPTPEFYIPATSSLAERRPRTLKHGDTFAMFDHYGDLVAAEHSPEGIFHQDTRYLSKLAFTIQGRRPLLLSSTVQNNNAVLNVDLTNPDVFEGGVLVLPKDTIHVSRAKFLWESACYEMLVIRNYGDRRLRVRVALDFDADFADLFEVRGFRRGRRGRVMAEVLDPRTVTFSYGALDGLPRRTRLCLDPVPDQLRAERAEFVFDLEPKERRPVFVTVQCLVGERPPPRQEGFFSAMRQARKALVGAAARAAAVETSNSVYNEVLCRSMADITMLVTDTPQGAYPYAGIPWFSTAFGRDGIITAIEMLWVDPWIARGVLRFLAAHQATAENPDADAEPGKILHEMRQCELARLGEIPFGRYYGSVDATPLFVVLAGLYWQRSGDRDTLEAIWPQVKAALAWIDRYGDRDGDGFIEYGRRRDSGLANQGWKDSEDAVFHADGRLARAPIALAEVQGYVYAARRLAARMARDMAEPVLAARLDEQARVLRERFEERFWCEELGLYALALDGDKQPCRVRTSNAGQVLFSGIARPERAARVADALFGNDFFSGWGIRTVSARQARFNPASYHNGSVWPHDNALIGLGLARYGHTDKVLKLASALFDAATHMDLRRLPELFCGFRRKRDKGPTLYPVACAPQAWAAAAPFALLQACLGLEFDAALKTVRLRHPRLPDFLDWVQVRNLRIGDTLLHILLRRHGTDVAVNVLERQGPAEVEVIL</sequence>
<evidence type="ECO:0000259" key="2">
    <source>
        <dbReference type="Pfam" id="PF22422"/>
    </source>
</evidence>
<dbReference type="GO" id="GO:0005975">
    <property type="term" value="P:carbohydrate metabolic process"/>
    <property type="evidence" value="ECO:0007669"/>
    <property type="project" value="InterPro"/>
</dbReference>
<evidence type="ECO:0000259" key="1">
    <source>
        <dbReference type="Pfam" id="PF14742"/>
    </source>
</evidence>
<reference evidence="3 4" key="1">
    <citation type="submission" date="2019-08" db="EMBL/GenBank/DDBJ databases">
        <title>Pelomicrobium methylotrophicum gen. nov., sp. nov. a moderately thermophilic, facultatively anaerobic, lithoautotrophic and methylotrophic bacterium isolated from a terrestrial mud volcano.</title>
        <authorList>
            <person name="Slobodkina G.B."/>
            <person name="Merkel A.Y."/>
            <person name="Slobodkin A.I."/>
        </authorList>
    </citation>
    <scope>NUCLEOTIDE SEQUENCE [LARGE SCALE GENOMIC DNA]</scope>
    <source>
        <strain evidence="3 4">SM250</strain>
    </source>
</reference>
<dbReference type="InterPro" id="IPR012341">
    <property type="entry name" value="6hp_glycosidase-like_sf"/>
</dbReference>
<feature type="domain" description="Putative glycogen debranching enzyme N-terminal" evidence="1">
    <location>
        <begin position="35"/>
        <end position="228"/>
    </location>
</feature>
<dbReference type="SUPFAM" id="SSF48208">
    <property type="entry name" value="Six-hairpin glycosidases"/>
    <property type="match status" value="1"/>
</dbReference>
<comment type="caution">
    <text evidence="3">The sequence shown here is derived from an EMBL/GenBank/DDBJ whole genome shotgun (WGS) entry which is preliminary data.</text>
</comment>
<dbReference type="EMBL" id="VPFL01000009">
    <property type="protein sequence ID" value="TXF12000.1"/>
    <property type="molecule type" value="Genomic_DNA"/>
</dbReference>